<accession>A0A2I2L3H0</accession>
<dbReference type="Pfam" id="PF03441">
    <property type="entry name" value="FAD_binding_7"/>
    <property type="match status" value="1"/>
</dbReference>
<dbReference type="InterPro" id="IPR006050">
    <property type="entry name" value="DNA_photolyase_N"/>
</dbReference>
<dbReference type="InterPro" id="IPR036155">
    <property type="entry name" value="Crypto/Photolyase_N_sf"/>
</dbReference>
<name>A0A2I2L3H0_9VIRU</name>
<keyword evidence="2" id="KW-0285">Flavoprotein</keyword>
<dbReference type="KEGG" id="vg:35381809"/>
<dbReference type="InterPro" id="IPR014729">
    <property type="entry name" value="Rossmann-like_a/b/a_fold"/>
</dbReference>
<organism evidence="5">
    <name type="scientific">Orpheovirus IHUMI-LCC2</name>
    <dbReference type="NCBI Taxonomy" id="2023057"/>
    <lineage>
        <taxon>Viruses</taxon>
        <taxon>Varidnaviria</taxon>
        <taxon>Bamfordvirae</taxon>
        <taxon>Nucleocytoviricota</taxon>
        <taxon>Megaviricetes</taxon>
        <taxon>Pimascovirales</taxon>
        <taxon>Ocovirineae</taxon>
        <taxon>Orpheoviridae</taxon>
        <taxon>Alphaorpheovirus</taxon>
        <taxon>Alphaorpheovirus massiliense</taxon>
    </lineage>
</organism>
<dbReference type="GeneID" id="35381809"/>
<dbReference type="GO" id="GO:0071949">
    <property type="term" value="F:FAD binding"/>
    <property type="evidence" value="ECO:0007669"/>
    <property type="project" value="TreeGrafter"/>
</dbReference>
<sequence>MNIVWIITRDQRLYDNNVLLSAINRCNQVGGKIIPVFILNPIQISKENELYNSKAIQFLIESLIELEKEIPITYFYQMNIRDVSTYLTSQNIKEIFIMKDYTPFSQSRISDLSSSGLVVNQVDDITLYPSGTFPIFKKLSPFITNIISKGIPPPNNMQINKNIFLGYNRRISFNNIINGGISQWWNELLPIPNNGQHIHAGDLSILLQKLKGNIEGYSKDSNRKNVGYPKVSRLSAFLKFGLLSIRQIHDIVNKLDINKEDKEAFTRELLFRDFYYNMAYHDVDGVYYLPNWQEQIKGSRPRFIRIEHLQEWKKISGDNTPITQDDMNDIEKARGIVDKWMKGETEYTIVNAGINELIKTGYMLNRARMICASYLYRDNNIWWKYGEWFYAMNLIDYDWTINALNHQNIAKVGLYPKYTQDFSLSTQDKGNGVSVYYDKYSH</sequence>
<dbReference type="OrthoDB" id="38765at10239"/>
<dbReference type="GO" id="GO:0003677">
    <property type="term" value="F:DNA binding"/>
    <property type="evidence" value="ECO:0007669"/>
    <property type="project" value="TreeGrafter"/>
</dbReference>
<evidence type="ECO:0000313" key="5">
    <source>
        <dbReference type="EMBL" id="SNW62019.1"/>
    </source>
</evidence>
<dbReference type="Gene3D" id="1.25.40.80">
    <property type="match status" value="1"/>
</dbReference>
<keyword evidence="3" id="KW-0274">FAD</keyword>
<dbReference type="PRINTS" id="PR00147">
    <property type="entry name" value="DNAPHOTLYASE"/>
</dbReference>
<gene>
    <name evidence="5" type="ORF">ORPV_115</name>
</gene>
<evidence type="ECO:0000259" key="4">
    <source>
        <dbReference type="PROSITE" id="PS51645"/>
    </source>
</evidence>
<dbReference type="InterPro" id="IPR002081">
    <property type="entry name" value="Cryptochrome/DNA_photolyase_1"/>
</dbReference>
<dbReference type="SUPFAM" id="SSF48173">
    <property type="entry name" value="Cryptochrome/photolyase FAD-binding domain"/>
    <property type="match status" value="1"/>
</dbReference>
<evidence type="ECO:0000256" key="3">
    <source>
        <dbReference type="ARBA" id="ARBA00022827"/>
    </source>
</evidence>
<dbReference type="Gene3D" id="3.40.50.620">
    <property type="entry name" value="HUPs"/>
    <property type="match status" value="1"/>
</dbReference>
<evidence type="ECO:0000313" key="6">
    <source>
        <dbReference type="Proteomes" id="UP000236316"/>
    </source>
</evidence>
<dbReference type="PANTHER" id="PTHR11455">
    <property type="entry name" value="CRYPTOCHROME"/>
    <property type="match status" value="1"/>
</dbReference>
<dbReference type="GO" id="GO:0003904">
    <property type="term" value="F:deoxyribodipyrimidine photo-lyase activity"/>
    <property type="evidence" value="ECO:0007669"/>
    <property type="project" value="TreeGrafter"/>
</dbReference>
<protein>
    <submittedName>
        <fullName evidence="5">Deoxyribodipyrimidine photo-lyase</fullName>
    </submittedName>
</protein>
<dbReference type="Proteomes" id="UP000236316">
    <property type="component" value="Segment"/>
</dbReference>
<feature type="domain" description="Photolyase/cryptochrome alpha/beta" evidence="4">
    <location>
        <begin position="1"/>
        <end position="127"/>
    </location>
</feature>
<dbReference type="PANTHER" id="PTHR11455:SF9">
    <property type="entry name" value="CRYPTOCHROME CIRCADIAN CLOCK 5 ISOFORM X1"/>
    <property type="match status" value="1"/>
</dbReference>
<dbReference type="InterPro" id="IPR036134">
    <property type="entry name" value="Crypto/Photolyase_FAD-like_sf"/>
</dbReference>
<keyword evidence="6" id="KW-1185">Reference proteome</keyword>
<dbReference type="InterPro" id="IPR005101">
    <property type="entry name" value="Cryptochr/Photolyase_FAD-bd"/>
</dbReference>
<evidence type="ECO:0000256" key="2">
    <source>
        <dbReference type="ARBA" id="ARBA00022630"/>
    </source>
</evidence>
<dbReference type="Gene3D" id="1.10.579.10">
    <property type="entry name" value="DNA Cyclobutane Dipyrimidine Photolyase, subunit A, domain 3"/>
    <property type="match status" value="1"/>
</dbReference>
<dbReference type="EMBL" id="LT906555">
    <property type="protein sequence ID" value="SNW62019.1"/>
    <property type="molecule type" value="Genomic_DNA"/>
</dbReference>
<keyword evidence="5" id="KW-0456">Lyase</keyword>
<dbReference type="PROSITE" id="PS51645">
    <property type="entry name" value="PHR_CRY_ALPHA_BETA"/>
    <property type="match status" value="1"/>
</dbReference>
<proteinExistence type="predicted"/>
<dbReference type="SUPFAM" id="SSF52425">
    <property type="entry name" value="Cryptochrome/photolyase, N-terminal domain"/>
    <property type="match status" value="1"/>
</dbReference>
<dbReference type="Pfam" id="PF00875">
    <property type="entry name" value="DNA_photolyase"/>
    <property type="match status" value="1"/>
</dbReference>
<comment type="cofactor">
    <cofactor evidence="1">
        <name>FAD</name>
        <dbReference type="ChEBI" id="CHEBI:57692"/>
    </cofactor>
</comment>
<reference evidence="5" key="1">
    <citation type="submission" date="2017-08" db="EMBL/GenBank/DDBJ databases">
        <authorList>
            <consortium name="Urmite Genomes"/>
        </authorList>
    </citation>
    <scope>NUCLEOTIDE SEQUENCE [LARGE SCALE GENOMIC DNA]</scope>
    <source>
        <strain evidence="5">IHUMI-LCC2</strain>
    </source>
</reference>
<dbReference type="RefSeq" id="YP_009448321.1">
    <property type="nucleotide sequence ID" value="NC_036594.1"/>
</dbReference>
<evidence type="ECO:0000256" key="1">
    <source>
        <dbReference type="ARBA" id="ARBA00001974"/>
    </source>
</evidence>